<name>A0A8A1MFB3_AJECA</name>
<sequence length="151" mass="17719">MVLLNPEDTFIESANFRHWVKNSFTLSNNQIPKNKELIYHKETLKLIVIKEKLFEILTKAHQQCQHGVPALKVLSNVVEFDKRMASYTKHLPDEFRDKATISWSMTGKIEKTLLDDTTEPVKFQDWFKKMFTLEWINGQHSVFQKGKPIAL</sequence>
<gene>
    <name evidence="1" type="ORF">I7I51_00900</name>
</gene>
<dbReference type="AlphaFoldDB" id="A0A8A1MFB3"/>
<dbReference type="OrthoDB" id="4188242at2759"/>
<evidence type="ECO:0000313" key="1">
    <source>
        <dbReference type="EMBL" id="QSS63840.1"/>
    </source>
</evidence>
<dbReference type="EMBL" id="CP069114">
    <property type="protein sequence ID" value="QSS63840.1"/>
    <property type="molecule type" value="Genomic_DNA"/>
</dbReference>
<accession>A0A8A1MFB3</accession>
<organism evidence="1 2">
    <name type="scientific">Ajellomyces capsulatus</name>
    <name type="common">Darling's disease fungus</name>
    <name type="synonym">Histoplasma capsulatum</name>
    <dbReference type="NCBI Taxonomy" id="5037"/>
    <lineage>
        <taxon>Eukaryota</taxon>
        <taxon>Fungi</taxon>
        <taxon>Dikarya</taxon>
        <taxon>Ascomycota</taxon>
        <taxon>Pezizomycotina</taxon>
        <taxon>Eurotiomycetes</taxon>
        <taxon>Eurotiomycetidae</taxon>
        <taxon>Onygenales</taxon>
        <taxon>Ajellomycetaceae</taxon>
        <taxon>Histoplasma</taxon>
    </lineage>
</organism>
<evidence type="ECO:0000313" key="2">
    <source>
        <dbReference type="Proteomes" id="UP000663671"/>
    </source>
</evidence>
<dbReference type="Proteomes" id="UP000663671">
    <property type="component" value="Chromosome 1"/>
</dbReference>
<protein>
    <submittedName>
        <fullName evidence="1">Uncharacterized protein</fullName>
    </submittedName>
</protein>
<dbReference type="VEuPathDB" id="FungiDB:I7I51_00900"/>
<proteinExistence type="predicted"/>
<reference evidence="1" key="1">
    <citation type="submission" date="2021-01" db="EMBL/GenBank/DDBJ databases">
        <title>Chromosome-level genome assembly of a human fungal pathogen reveals clustering of transcriptionally co-regulated genes.</title>
        <authorList>
            <person name="Voorhies M."/>
            <person name="Cohen S."/>
            <person name="Shea T.P."/>
            <person name="Petrus S."/>
            <person name="Munoz J.F."/>
            <person name="Poplawski S."/>
            <person name="Goldman W.E."/>
            <person name="Michael T."/>
            <person name="Cuomo C.A."/>
            <person name="Sil A."/>
            <person name="Beyhan S."/>
        </authorList>
    </citation>
    <scope>NUCLEOTIDE SEQUENCE</scope>
    <source>
        <strain evidence="1">WU24</strain>
    </source>
</reference>